<feature type="compositionally biased region" description="Basic and acidic residues" evidence="1">
    <location>
        <begin position="66"/>
        <end position="75"/>
    </location>
</feature>
<keyword evidence="3" id="KW-1185">Reference proteome</keyword>
<protein>
    <submittedName>
        <fullName evidence="2">Uncharacterized protein</fullName>
    </submittedName>
</protein>
<feature type="region of interest" description="Disordered" evidence="1">
    <location>
        <begin position="1"/>
        <end position="75"/>
    </location>
</feature>
<reference evidence="2" key="1">
    <citation type="submission" date="2023-07" db="EMBL/GenBank/DDBJ databases">
        <title>Chromosome-level Genome Assembly of Striped Snakehead (Channa striata).</title>
        <authorList>
            <person name="Liu H."/>
        </authorList>
    </citation>
    <scope>NUCLEOTIDE SEQUENCE</scope>
    <source>
        <strain evidence="2">Gz</strain>
        <tissue evidence="2">Muscle</tissue>
    </source>
</reference>
<dbReference type="AlphaFoldDB" id="A0AA88NS36"/>
<comment type="caution">
    <text evidence="2">The sequence shown here is derived from an EMBL/GenBank/DDBJ whole genome shotgun (WGS) entry which is preliminary data.</text>
</comment>
<evidence type="ECO:0000256" key="1">
    <source>
        <dbReference type="SAM" id="MobiDB-lite"/>
    </source>
</evidence>
<dbReference type="Proteomes" id="UP001187415">
    <property type="component" value="Unassembled WGS sequence"/>
</dbReference>
<name>A0AA88NS36_CHASR</name>
<dbReference type="EMBL" id="JAUPFM010000002">
    <property type="protein sequence ID" value="KAK2858560.1"/>
    <property type="molecule type" value="Genomic_DNA"/>
</dbReference>
<evidence type="ECO:0000313" key="3">
    <source>
        <dbReference type="Proteomes" id="UP001187415"/>
    </source>
</evidence>
<accession>A0AA88NS36</accession>
<proteinExistence type="predicted"/>
<evidence type="ECO:0000313" key="2">
    <source>
        <dbReference type="EMBL" id="KAK2858560.1"/>
    </source>
</evidence>
<gene>
    <name evidence="2" type="ORF">Q5P01_003180</name>
</gene>
<sequence length="75" mass="7899">MDHLPGQALERGHILQAPPSMREQPGLLSSPTWLRAPSPTPRKRHPVVCSPQQAARPGAGTQDGEVEGRTDGGAG</sequence>
<organism evidence="2 3">
    <name type="scientific">Channa striata</name>
    <name type="common">Snakehead murrel</name>
    <name type="synonym">Ophicephalus striatus</name>
    <dbReference type="NCBI Taxonomy" id="64152"/>
    <lineage>
        <taxon>Eukaryota</taxon>
        <taxon>Metazoa</taxon>
        <taxon>Chordata</taxon>
        <taxon>Craniata</taxon>
        <taxon>Vertebrata</taxon>
        <taxon>Euteleostomi</taxon>
        <taxon>Actinopterygii</taxon>
        <taxon>Neopterygii</taxon>
        <taxon>Teleostei</taxon>
        <taxon>Neoteleostei</taxon>
        <taxon>Acanthomorphata</taxon>
        <taxon>Anabantaria</taxon>
        <taxon>Anabantiformes</taxon>
        <taxon>Channoidei</taxon>
        <taxon>Channidae</taxon>
        <taxon>Channa</taxon>
    </lineage>
</organism>